<gene>
    <name evidence="1" type="ORF">K402DRAFT_374621</name>
</gene>
<dbReference type="SUPFAM" id="SSF54909">
    <property type="entry name" value="Dimeric alpha+beta barrel"/>
    <property type="match status" value="1"/>
</dbReference>
<protein>
    <recommendedName>
        <fullName evidence="3">EthD domain-containing protein</fullName>
    </recommendedName>
</protein>
<name>A0A6G1H4N1_9PEZI</name>
<accession>A0A6G1H4N1</accession>
<proteinExistence type="predicted"/>
<organism evidence="1 2">
    <name type="scientific">Aulographum hederae CBS 113979</name>
    <dbReference type="NCBI Taxonomy" id="1176131"/>
    <lineage>
        <taxon>Eukaryota</taxon>
        <taxon>Fungi</taxon>
        <taxon>Dikarya</taxon>
        <taxon>Ascomycota</taxon>
        <taxon>Pezizomycotina</taxon>
        <taxon>Dothideomycetes</taxon>
        <taxon>Pleosporomycetidae</taxon>
        <taxon>Aulographales</taxon>
        <taxon>Aulographaceae</taxon>
    </lineage>
</organism>
<evidence type="ECO:0000313" key="1">
    <source>
        <dbReference type="EMBL" id="KAF1988012.1"/>
    </source>
</evidence>
<keyword evidence="2" id="KW-1185">Reference proteome</keyword>
<dbReference type="Gene3D" id="3.30.70.100">
    <property type="match status" value="1"/>
</dbReference>
<evidence type="ECO:0000313" key="2">
    <source>
        <dbReference type="Proteomes" id="UP000800041"/>
    </source>
</evidence>
<dbReference type="InterPro" id="IPR011008">
    <property type="entry name" value="Dimeric_a/b-barrel"/>
</dbReference>
<dbReference type="Proteomes" id="UP000800041">
    <property type="component" value="Unassembled WGS sequence"/>
</dbReference>
<evidence type="ECO:0008006" key="3">
    <source>
        <dbReference type="Google" id="ProtNLM"/>
    </source>
</evidence>
<dbReference type="AlphaFoldDB" id="A0A6G1H4N1"/>
<sequence length="246" mass="28190">MPSPFLLFVNSKPTAVSDEVWKKWYTTEHIPDIVSSRTSTRACLFEEDYTSPISPKEKHERRYLALYQTDFEEALQSSNYQKCATTSEMLAKNGGSKEVFGNGEFDSRYYGLVQTYDPNKLGEAVPPPYILTVEMSPFDEEDFNSWYKEEHLDLLAKVPGYRRTLRFKHTVPNEKMNLTTPPSYLAIHELDSTEHLGGKEIKASMATDWSKKIMEDSTVFVGRVWKLIGSQGAVRRMSLSEGKFLD</sequence>
<reference evidence="1" key="1">
    <citation type="journal article" date="2020" name="Stud. Mycol.">
        <title>101 Dothideomycetes genomes: a test case for predicting lifestyles and emergence of pathogens.</title>
        <authorList>
            <person name="Haridas S."/>
            <person name="Albert R."/>
            <person name="Binder M."/>
            <person name="Bloem J."/>
            <person name="Labutti K."/>
            <person name="Salamov A."/>
            <person name="Andreopoulos B."/>
            <person name="Baker S."/>
            <person name="Barry K."/>
            <person name="Bills G."/>
            <person name="Bluhm B."/>
            <person name="Cannon C."/>
            <person name="Castanera R."/>
            <person name="Culley D."/>
            <person name="Daum C."/>
            <person name="Ezra D."/>
            <person name="Gonzalez J."/>
            <person name="Henrissat B."/>
            <person name="Kuo A."/>
            <person name="Liang C."/>
            <person name="Lipzen A."/>
            <person name="Lutzoni F."/>
            <person name="Magnuson J."/>
            <person name="Mondo S."/>
            <person name="Nolan M."/>
            <person name="Ohm R."/>
            <person name="Pangilinan J."/>
            <person name="Park H.-J."/>
            <person name="Ramirez L."/>
            <person name="Alfaro M."/>
            <person name="Sun H."/>
            <person name="Tritt A."/>
            <person name="Yoshinaga Y."/>
            <person name="Zwiers L.-H."/>
            <person name="Turgeon B."/>
            <person name="Goodwin S."/>
            <person name="Spatafora J."/>
            <person name="Crous P."/>
            <person name="Grigoriev I."/>
        </authorList>
    </citation>
    <scope>NUCLEOTIDE SEQUENCE</scope>
    <source>
        <strain evidence="1">CBS 113979</strain>
    </source>
</reference>
<dbReference type="EMBL" id="ML977150">
    <property type="protein sequence ID" value="KAF1988012.1"/>
    <property type="molecule type" value="Genomic_DNA"/>
</dbReference>
<dbReference type="OrthoDB" id="2851338at2759"/>